<accession>A0ABT6FGV1</accession>
<dbReference type="Pfam" id="PF18014">
    <property type="entry name" value="Acetyltransf_18"/>
    <property type="match status" value="1"/>
</dbReference>
<sequence>MNRFHVERMPRPELDLAIEAAAREGWNPGLHDAECFWAIDPTGFFMGVMDGRVVGRASAVAYDDRFAFVGLYIVAPEFRGLGYGMAITQALMRHVGDRNAGLDGVTSMVEKYGRLGYRPAHRSIRHVYTPRQALDPDGRIVDAESVDFERLADYDARHFSAPRPTFLARWIAQPGATALAFVEDGEIGGYGVIRPCRTGFKIGPLFAEDERAADALFAALGNHGLGGPVYLDVPEPNRDGMALAGRYGMTPEFECVRMYLRGDPGLPLDRIYGITAFEIG</sequence>
<dbReference type="InterPro" id="IPR016181">
    <property type="entry name" value="Acyl_CoA_acyltransferase"/>
</dbReference>
<proteinExistence type="predicted"/>
<keyword evidence="3" id="KW-1185">Reference proteome</keyword>
<name>A0ABT6FGV1_9BACT</name>
<feature type="domain" description="N-acetyltransferase" evidence="1">
    <location>
        <begin position="4"/>
        <end position="135"/>
    </location>
</feature>
<dbReference type="SUPFAM" id="SSF55729">
    <property type="entry name" value="Acyl-CoA N-acyltransferases (Nat)"/>
    <property type="match status" value="1"/>
</dbReference>
<dbReference type="PROSITE" id="PS51186">
    <property type="entry name" value="GNAT"/>
    <property type="match status" value="1"/>
</dbReference>
<dbReference type="PANTHER" id="PTHR47237:SF1">
    <property type="entry name" value="SLL0310 PROTEIN"/>
    <property type="match status" value="1"/>
</dbReference>
<reference evidence="2 3" key="1">
    <citation type="submission" date="2023-03" db="EMBL/GenBank/DDBJ databases">
        <title>Paludisphaera mucosa sp. nov. a novel planctomycete from northern fen.</title>
        <authorList>
            <person name="Ivanova A."/>
        </authorList>
    </citation>
    <scope>NUCLEOTIDE SEQUENCE [LARGE SCALE GENOMIC DNA]</scope>
    <source>
        <strain evidence="2 3">Pla2</strain>
    </source>
</reference>
<dbReference type="InterPro" id="IPR000182">
    <property type="entry name" value="GNAT_dom"/>
</dbReference>
<dbReference type="Gene3D" id="3.40.630.30">
    <property type="match status" value="1"/>
</dbReference>
<dbReference type="InterPro" id="IPR052729">
    <property type="entry name" value="Acyl/Acetyltrans_Enzymes"/>
</dbReference>
<comment type="caution">
    <text evidence="2">The sequence shown here is derived from an EMBL/GenBank/DDBJ whole genome shotgun (WGS) entry which is preliminary data.</text>
</comment>
<dbReference type="CDD" id="cd04301">
    <property type="entry name" value="NAT_SF"/>
    <property type="match status" value="1"/>
</dbReference>
<organism evidence="2 3">
    <name type="scientific">Paludisphaera mucosa</name>
    <dbReference type="NCBI Taxonomy" id="3030827"/>
    <lineage>
        <taxon>Bacteria</taxon>
        <taxon>Pseudomonadati</taxon>
        <taxon>Planctomycetota</taxon>
        <taxon>Planctomycetia</taxon>
        <taxon>Isosphaerales</taxon>
        <taxon>Isosphaeraceae</taxon>
        <taxon>Paludisphaera</taxon>
    </lineage>
</organism>
<dbReference type="PANTHER" id="PTHR47237">
    <property type="entry name" value="SLL0310 PROTEIN"/>
    <property type="match status" value="1"/>
</dbReference>
<keyword evidence="2" id="KW-0808">Transferase</keyword>
<dbReference type="Proteomes" id="UP001216907">
    <property type="component" value="Unassembled WGS sequence"/>
</dbReference>
<dbReference type="Pfam" id="PF00583">
    <property type="entry name" value="Acetyltransf_1"/>
    <property type="match status" value="1"/>
</dbReference>
<evidence type="ECO:0000313" key="2">
    <source>
        <dbReference type="EMBL" id="MDG3006813.1"/>
    </source>
</evidence>
<dbReference type="Gene3D" id="3.40.630.90">
    <property type="match status" value="1"/>
</dbReference>
<dbReference type="GO" id="GO:0016746">
    <property type="term" value="F:acyltransferase activity"/>
    <property type="evidence" value="ECO:0007669"/>
    <property type="project" value="UniProtKB-KW"/>
</dbReference>
<gene>
    <name evidence="2" type="ORF">PZE19_23835</name>
</gene>
<protein>
    <submittedName>
        <fullName evidence="2">GNAT family N-acetyltransferase</fullName>
        <ecNumber evidence="2">2.3.1.-</ecNumber>
    </submittedName>
</protein>
<evidence type="ECO:0000259" key="1">
    <source>
        <dbReference type="PROSITE" id="PS51186"/>
    </source>
</evidence>
<keyword evidence="2" id="KW-0012">Acyltransferase</keyword>
<evidence type="ECO:0000313" key="3">
    <source>
        <dbReference type="Proteomes" id="UP001216907"/>
    </source>
</evidence>
<dbReference type="RefSeq" id="WP_277863104.1">
    <property type="nucleotide sequence ID" value="NZ_JARRAG010000002.1"/>
</dbReference>
<dbReference type="EC" id="2.3.1.-" evidence="2"/>
<dbReference type="InterPro" id="IPR041496">
    <property type="entry name" value="YitH/HolE_GNAT"/>
</dbReference>
<dbReference type="EMBL" id="JARRAG010000002">
    <property type="protein sequence ID" value="MDG3006813.1"/>
    <property type="molecule type" value="Genomic_DNA"/>
</dbReference>